<keyword evidence="2" id="KW-1185">Reference proteome</keyword>
<dbReference type="GeneID" id="86940397"/>
<proteinExistence type="predicted"/>
<evidence type="ECO:0000313" key="2">
    <source>
        <dbReference type="Proteomes" id="UP000018466"/>
    </source>
</evidence>
<dbReference type="Gene3D" id="3.40.50.1820">
    <property type="entry name" value="alpha/beta hydrolase"/>
    <property type="match status" value="1"/>
</dbReference>
<dbReference type="Proteomes" id="UP000018466">
    <property type="component" value="Unassembled WGS sequence"/>
</dbReference>
<name>A0AA36Y4Z1_9FIRM</name>
<evidence type="ECO:0008006" key="3">
    <source>
        <dbReference type="Google" id="ProtNLM"/>
    </source>
</evidence>
<evidence type="ECO:0000313" key="1">
    <source>
        <dbReference type="EMBL" id="EHO17018.1"/>
    </source>
</evidence>
<organism evidence="1 2">
    <name type="scientific">Stomatobaculum longum</name>
    <dbReference type="NCBI Taxonomy" id="796942"/>
    <lineage>
        <taxon>Bacteria</taxon>
        <taxon>Bacillati</taxon>
        <taxon>Bacillota</taxon>
        <taxon>Clostridia</taxon>
        <taxon>Lachnospirales</taxon>
        <taxon>Lachnospiraceae</taxon>
        <taxon>Stomatobaculum</taxon>
    </lineage>
</organism>
<dbReference type="InterPro" id="IPR029058">
    <property type="entry name" value="AB_hydrolase_fold"/>
</dbReference>
<dbReference type="AlphaFoldDB" id="A0AA36Y4Z1"/>
<comment type="caution">
    <text evidence="1">The sequence shown here is derived from an EMBL/GenBank/DDBJ whole genome shotgun (WGS) entry which is preliminary data.</text>
</comment>
<accession>A0AA36Y4Z1</accession>
<reference evidence="1 2" key="1">
    <citation type="submission" date="2011-10" db="EMBL/GenBank/DDBJ databases">
        <title>The Genome Sequence of Lachnospiraceae bacterium ACC2.</title>
        <authorList>
            <consortium name="The Broad Institute Genome Sequencing Platform"/>
            <person name="Earl A."/>
            <person name="Ward D."/>
            <person name="Feldgarden M."/>
            <person name="Gevers D."/>
            <person name="Sizova M."/>
            <person name="Hazen A."/>
            <person name="Epstein S."/>
            <person name="Young S.K."/>
            <person name="Zeng Q."/>
            <person name="Gargeya S."/>
            <person name="Fitzgerald M."/>
            <person name="Haas B."/>
            <person name="Abouelleil A."/>
            <person name="Alvarado L."/>
            <person name="Arachchi H.M."/>
            <person name="Berlin A."/>
            <person name="Brown A."/>
            <person name="Chapman S.B."/>
            <person name="Chen Z."/>
            <person name="Dunbar C."/>
            <person name="Freedman E."/>
            <person name="Gearin G."/>
            <person name="Goldberg J."/>
            <person name="Griggs A."/>
            <person name="Gujja S."/>
            <person name="Heiman D."/>
            <person name="Howarth C."/>
            <person name="Larson L."/>
            <person name="Lui A."/>
            <person name="MacDonald P.J.P."/>
            <person name="Montmayeur A."/>
            <person name="Murphy C."/>
            <person name="Neiman D."/>
            <person name="Pearson M."/>
            <person name="Priest M."/>
            <person name="Roberts A."/>
            <person name="Saif S."/>
            <person name="Shea T."/>
            <person name="Shenoy N."/>
            <person name="Sisk P."/>
            <person name="Stolte C."/>
            <person name="Sykes S."/>
            <person name="Wortman J."/>
            <person name="Nusbaum C."/>
            <person name="Birren B."/>
        </authorList>
    </citation>
    <scope>NUCLEOTIDE SEQUENCE [LARGE SCALE GENOMIC DNA]</scope>
    <source>
        <strain evidence="1 2">ACC2</strain>
    </source>
</reference>
<dbReference type="EMBL" id="AGEL01000006">
    <property type="protein sequence ID" value="EHO17018.1"/>
    <property type="molecule type" value="Genomic_DNA"/>
</dbReference>
<dbReference type="SUPFAM" id="SSF53474">
    <property type="entry name" value="alpha/beta-Hydrolases"/>
    <property type="match status" value="1"/>
</dbReference>
<gene>
    <name evidence="1" type="ORF">HMPREF9623_00617</name>
</gene>
<protein>
    <recommendedName>
        <fullName evidence="3">Esterase</fullName>
    </recommendedName>
</protein>
<sequence>MANIREEFSLLQRECFACGSAGAAYLLLQPADEHDLEGMEEEAKFLAAFEEKEKLADRGLLVAVRVNDWMRELAPWEAPQPSGNSLFGDGAPAFLEKLLSLIPALRARYDLPEDCPVLLGGYSLAGFFSLWASYRTDAFAAVAAASPSLWFQGFMKYQRGRTPRVKVLSLSLGDREEKARNEMMASCGNLMRQYHEQLSERMQPGTLVLEWNPGGHFDDNAKRTARAFYLAEKMLSRNAGKAL</sequence>
<dbReference type="RefSeq" id="WP_009532450.1">
    <property type="nucleotide sequence ID" value="NZ_JH590862.1"/>
</dbReference>